<reference evidence="2 3" key="1">
    <citation type="submission" date="2020-03" db="EMBL/GenBank/DDBJ databases">
        <title>Genomic Encyclopedia of Type Strains, Phase IV (KMG-IV): sequencing the most valuable type-strain genomes for metagenomic binning, comparative biology and taxonomic classification.</title>
        <authorList>
            <person name="Goeker M."/>
        </authorList>
    </citation>
    <scope>NUCLEOTIDE SEQUENCE [LARGE SCALE GENOMIC DNA]</scope>
    <source>
        <strain evidence="2 3">DSM 24233</strain>
    </source>
</reference>
<dbReference type="AlphaFoldDB" id="A0A846QF91"/>
<dbReference type="Pfam" id="PF11146">
    <property type="entry name" value="DUF2905"/>
    <property type="match status" value="1"/>
</dbReference>
<accession>A0A846QF91</accession>
<gene>
    <name evidence="2" type="ORF">GGQ74_001086</name>
</gene>
<dbReference type="InterPro" id="IPR021320">
    <property type="entry name" value="DUF2905"/>
</dbReference>
<feature type="transmembrane region" description="Helical" evidence="1">
    <location>
        <begin position="9"/>
        <end position="27"/>
    </location>
</feature>
<dbReference type="Proteomes" id="UP000580856">
    <property type="component" value="Unassembled WGS sequence"/>
</dbReference>
<keyword evidence="1" id="KW-0812">Transmembrane</keyword>
<name>A0A846QF91_9BACT</name>
<protein>
    <recommendedName>
        <fullName evidence="4">DUF2905 domain-containing protein</fullName>
    </recommendedName>
</protein>
<organism evidence="2 3">
    <name type="scientific">Desulfobaculum xiamenense</name>
    <dbReference type="NCBI Taxonomy" id="995050"/>
    <lineage>
        <taxon>Bacteria</taxon>
        <taxon>Pseudomonadati</taxon>
        <taxon>Thermodesulfobacteriota</taxon>
        <taxon>Desulfovibrionia</taxon>
        <taxon>Desulfovibrionales</taxon>
        <taxon>Desulfovibrionaceae</taxon>
        <taxon>Desulfobaculum</taxon>
    </lineage>
</organism>
<evidence type="ECO:0000313" key="3">
    <source>
        <dbReference type="Proteomes" id="UP000580856"/>
    </source>
</evidence>
<evidence type="ECO:0008006" key="4">
    <source>
        <dbReference type="Google" id="ProtNLM"/>
    </source>
</evidence>
<keyword evidence="1" id="KW-1133">Transmembrane helix</keyword>
<evidence type="ECO:0000313" key="2">
    <source>
        <dbReference type="EMBL" id="NJB67446.1"/>
    </source>
</evidence>
<keyword evidence="1" id="KW-0472">Membrane</keyword>
<proteinExistence type="predicted"/>
<dbReference type="RefSeq" id="WP_245168128.1">
    <property type="nucleotide sequence ID" value="NZ_JAATJA010000001.1"/>
</dbReference>
<evidence type="ECO:0000256" key="1">
    <source>
        <dbReference type="SAM" id="Phobius"/>
    </source>
</evidence>
<dbReference type="EMBL" id="JAATJA010000001">
    <property type="protein sequence ID" value="NJB67446.1"/>
    <property type="molecule type" value="Genomic_DNA"/>
</dbReference>
<sequence length="72" mass="8038">MMHPEFGKTLIILGALFVVVGAFMLWGGDRIPLGRLPGDINFERNGVRFSFPIVTCVVVSIILSVLFSIFRR</sequence>
<keyword evidence="3" id="KW-1185">Reference proteome</keyword>
<comment type="caution">
    <text evidence="2">The sequence shown here is derived from an EMBL/GenBank/DDBJ whole genome shotgun (WGS) entry which is preliminary data.</text>
</comment>
<dbReference type="PANTHER" id="PTHR36443">
    <property type="entry name" value="BSR5223 PROTEIN"/>
    <property type="match status" value="1"/>
</dbReference>
<feature type="transmembrane region" description="Helical" evidence="1">
    <location>
        <begin position="47"/>
        <end position="70"/>
    </location>
</feature>
<dbReference type="PANTHER" id="PTHR36443:SF1">
    <property type="entry name" value="BSR5223 PROTEIN"/>
    <property type="match status" value="1"/>
</dbReference>